<name>A0A0G0JDE6_9BACT</name>
<gene>
    <name evidence="3" type="ORF">US40_C0003G0043</name>
</gene>
<feature type="transmembrane region" description="Helical" evidence="1">
    <location>
        <begin position="6"/>
        <end position="24"/>
    </location>
</feature>
<evidence type="ECO:0000313" key="4">
    <source>
        <dbReference type="Proteomes" id="UP000034917"/>
    </source>
</evidence>
<evidence type="ECO:0000313" key="3">
    <source>
        <dbReference type="EMBL" id="KKQ26191.1"/>
    </source>
</evidence>
<evidence type="ECO:0000259" key="2">
    <source>
        <dbReference type="Pfam" id="PF18915"/>
    </source>
</evidence>
<protein>
    <recommendedName>
        <fullName evidence="2">DUF5667 domain-containing protein</fullName>
    </recommendedName>
</protein>
<organism evidence="3 4">
    <name type="scientific">Candidatus Roizmanbacteria bacterium GW2011_GWC2_37_13</name>
    <dbReference type="NCBI Taxonomy" id="1618486"/>
    <lineage>
        <taxon>Bacteria</taxon>
        <taxon>Candidatus Roizmaniibacteriota</taxon>
    </lineage>
</organism>
<dbReference type="AlphaFoldDB" id="A0A0G0JDE6"/>
<dbReference type="Proteomes" id="UP000034917">
    <property type="component" value="Unassembled WGS sequence"/>
</dbReference>
<feature type="transmembrane region" description="Helical" evidence="1">
    <location>
        <begin position="31"/>
        <end position="49"/>
    </location>
</feature>
<dbReference type="Pfam" id="PF18915">
    <property type="entry name" value="DUF5667"/>
    <property type="match status" value="1"/>
</dbReference>
<keyword evidence="1" id="KW-0472">Membrane</keyword>
<dbReference type="InterPro" id="IPR043725">
    <property type="entry name" value="DUF5667"/>
</dbReference>
<proteinExistence type="predicted"/>
<feature type="domain" description="DUF5667" evidence="2">
    <location>
        <begin position="71"/>
        <end position="182"/>
    </location>
</feature>
<sequence>MGLPGTIWYLVVFLPRILYTLFCSMKKIGRFILIFLFLILIPAMAYFVMESSGASVNTPQEKVIYNLPYPGILSDHPLYFVKIIRDRLTEFLTRDNVKKAQLYLLYSDKRVAMAMTLAKKGKSQPAIEAFSKGEKYFLKIPDLLRAAKEQGGPAPSSFVETLKLSNAKHTELIGELMKTLPEGNQSGINGLLKLNLEIKKLLETLP</sequence>
<accession>A0A0G0JDE6</accession>
<comment type="caution">
    <text evidence="3">The sequence shown here is derived from an EMBL/GenBank/DDBJ whole genome shotgun (WGS) entry which is preliminary data.</text>
</comment>
<dbReference type="EMBL" id="LBSV01000003">
    <property type="protein sequence ID" value="KKQ26191.1"/>
    <property type="molecule type" value="Genomic_DNA"/>
</dbReference>
<keyword evidence="1" id="KW-1133">Transmembrane helix</keyword>
<evidence type="ECO:0000256" key="1">
    <source>
        <dbReference type="SAM" id="Phobius"/>
    </source>
</evidence>
<keyword evidence="1" id="KW-0812">Transmembrane</keyword>
<reference evidence="3 4" key="1">
    <citation type="journal article" date="2015" name="Nature">
        <title>rRNA introns, odd ribosomes, and small enigmatic genomes across a large radiation of phyla.</title>
        <authorList>
            <person name="Brown C.T."/>
            <person name="Hug L.A."/>
            <person name="Thomas B.C."/>
            <person name="Sharon I."/>
            <person name="Castelle C.J."/>
            <person name="Singh A."/>
            <person name="Wilkins M.J."/>
            <person name="Williams K.H."/>
            <person name="Banfield J.F."/>
        </authorList>
    </citation>
    <scope>NUCLEOTIDE SEQUENCE [LARGE SCALE GENOMIC DNA]</scope>
</reference>